<dbReference type="EMBL" id="QBKN01000001">
    <property type="protein sequence ID" value="PTX53029.1"/>
    <property type="molecule type" value="Genomic_DNA"/>
</dbReference>
<dbReference type="InterPro" id="IPR034151">
    <property type="entry name" value="TOPRIM_DnaG_bac"/>
</dbReference>
<dbReference type="InterPro" id="IPR030846">
    <property type="entry name" value="DnaG_bac"/>
</dbReference>
<keyword evidence="4 12" id="KW-0548">Nucleotidyltransferase</keyword>
<dbReference type="PANTHER" id="PTHR30313">
    <property type="entry name" value="DNA PRIMASE"/>
    <property type="match status" value="1"/>
</dbReference>
<dbReference type="Gene3D" id="3.40.1360.10">
    <property type="match status" value="1"/>
</dbReference>
<evidence type="ECO:0000256" key="1">
    <source>
        <dbReference type="ARBA" id="ARBA00022478"/>
    </source>
</evidence>
<keyword evidence="6 12" id="KW-0479">Metal-binding</keyword>
<dbReference type="SMART" id="SM00493">
    <property type="entry name" value="TOPRIM"/>
    <property type="match status" value="1"/>
</dbReference>
<evidence type="ECO:0000256" key="3">
    <source>
        <dbReference type="ARBA" id="ARBA00022679"/>
    </source>
</evidence>
<comment type="function">
    <text evidence="12 13">RNA polymerase that catalyzes the synthesis of short RNA molecules used as primers for DNA polymerase during DNA replication.</text>
</comment>
<reference evidence="17 18" key="1">
    <citation type="submission" date="2018-04" db="EMBL/GenBank/DDBJ databases">
        <title>Genomic Encyclopedia of Archaeal and Bacterial Type Strains, Phase II (KMG-II): from individual species to whole genera.</title>
        <authorList>
            <person name="Goeker M."/>
        </authorList>
    </citation>
    <scope>NUCLEOTIDE SEQUENCE [LARGE SCALE GENOMIC DNA]</scope>
    <source>
        <strain evidence="17 18">DSM 29329</strain>
    </source>
</reference>
<dbReference type="OrthoDB" id="9803773at2"/>
<dbReference type="Pfam" id="PF08275">
    <property type="entry name" value="DNAG_N"/>
    <property type="match status" value="1"/>
</dbReference>
<dbReference type="HAMAP" id="MF_00974">
    <property type="entry name" value="DNA_primase_DnaG"/>
    <property type="match status" value="1"/>
</dbReference>
<dbReference type="GO" id="GO:0000428">
    <property type="term" value="C:DNA-directed RNA polymerase complex"/>
    <property type="evidence" value="ECO:0007669"/>
    <property type="project" value="UniProtKB-KW"/>
</dbReference>
<organism evidence="17 18">
    <name type="scientific">Allosediminivita pacifica</name>
    <dbReference type="NCBI Taxonomy" id="1267769"/>
    <lineage>
        <taxon>Bacteria</taxon>
        <taxon>Pseudomonadati</taxon>
        <taxon>Pseudomonadota</taxon>
        <taxon>Alphaproteobacteria</taxon>
        <taxon>Rhodobacterales</taxon>
        <taxon>Paracoccaceae</taxon>
        <taxon>Allosediminivita</taxon>
    </lineage>
</organism>
<dbReference type="Proteomes" id="UP000244069">
    <property type="component" value="Unassembled WGS sequence"/>
</dbReference>
<keyword evidence="2 12" id="KW-0639">Primosome</keyword>
<feature type="region of interest" description="Disordered" evidence="15">
    <location>
        <begin position="607"/>
        <end position="628"/>
    </location>
</feature>
<dbReference type="Pfam" id="PF10410">
    <property type="entry name" value="DnaB_bind"/>
    <property type="match status" value="1"/>
</dbReference>
<dbReference type="FunFam" id="3.40.1360.10:FF:000002">
    <property type="entry name" value="DNA primase"/>
    <property type="match status" value="1"/>
</dbReference>
<dbReference type="EC" id="2.7.7.101" evidence="12"/>
<dbReference type="PIRSF" id="PIRSF002811">
    <property type="entry name" value="DnaG"/>
    <property type="match status" value="1"/>
</dbReference>
<evidence type="ECO:0000256" key="11">
    <source>
        <dbReference type="ARBA" id="ARBA00023163"/>
    </source>
</evidence>
<gene>
    <name evidence="12" type="primary">dnaG</name>
    <name evidence="17" type="ORF">C8N44_101320</name>
</gene>
<feature type="domain" description="Toprim" evidence="16">
    <location>
        <begin position="262"/>
        <end position="344"/>
    </location>
</feature>
<dbReference type="InterPro" id="IPR002694">
    <property type="entry name" value="Znf_CHC2"/>
</dbReference>
<evidence type="ECO:0000313" key="17">
    <source>
        <dbReference type="EMBL" id="PTX53029.1"/>
    </source>
</evidence>
<dbReference type="InterPro" id="IPR013264">
    <property type="entry name" value="DNAG_N"/>
</dbReference>
<evidence type="ECO:0000256" key="2">
    <source>
        <dbReference type="ARBA" id="ARBA00022515"/>
    </source>
</evidence>
<evidence type="ECO:0000256" key="13">
    <source>
        <dbReference type="PIRNR" id="PIRNR002811"/>
    </source>
</evidence>
<keyword evidence="3 12" id="KW-0808">Transferase</keyword>
<dbReference type="InterPro" id="IPR006171">
    <property type="entry name" value="TOPRIM_dom"/>
</dbReference>
<dbReference type="FunFam" id="3.90.980.10:FF:000001">
    <property type="entry name" value="DNA primase"/>
    <property type="match status" value="1"/>
</dbReference>
<comment type="caution">
    <text evidence="17">The sequence shown here is derived from an EMBL/GenBank/DDBJ whole genome shotgun (WGS) entry which is preliminary data.</text>
</comment>
<comment type="subunit">
    <text evidence="12">Monomer. Interacts with DnaB.</text>
</comment>
<dbReference type="GO" id="GO:0005737">
    <property type="term" value="C:cytoplasm"/>
    <property type="evidence" value="ECO:0007669"/>
    <property type="project" value="TreeGrafter"/>
</dbReference>
<dbReference type="AlphaFoldDB" id="A0A2T6BAE0"/>
<dbReference type="PANTHER" id="PTHR30313:SF2">
    <property type="entry name" value="DNA PRIMASE"/>
    <property type="match status" value="1"/>
</dbReference>
<evidence type="ECO:0000259" key="16">
    <source>
        <dbReference type="PROSITE" id="PS50880"/>
    </source>
</evidence>
<sequence length="652" mass="72514">MSLPPGFLDELRTRISLSQVVGRKVLWDKRKSNQGKGDMWAPCPFHHEKTASFHVDDRKGYYYCFGCHAKGDAISFVKETENVEFMEAVEILAGEAGMQVPQPDPKAQQKADRRTQLTEVMEQAVRFFRMQLRTAAGSEARAYLQKRGLDEAALERWEIGFAPAAWEGLRTQLEGQGVSPDLMLGAGLVRQSDKGRAPYDVFRNRIMFPIRDGRGRAIAFGGRAMDPSDNAKYLNSPETELFDKSRNLFNLQPARAAAGKGQPLVVAEGYMDVIALSEAGFESSVAPLGTAVTEPQLQLMWRMSEEPIIALDGDTAGLRAAYRVIDLALPLLEAGKGLRFAIMPEGKDPDDLLRAEGADAVRKLLEGAIPMVQLLWRQETEGKVFDSPERKAALEKRLRERIARIADQGLRRHYGDEIKELRYQLFRPQRAPRGFGGAGGQRGPRRDWKAPLPASAAARQSLLVADERGQDRLREQVVLCAILSAPEIAPEFETRLAEMACLDADHEALRAAILRSLDDTRLMREAAEAAIGPQALETLLSARHVAVVPCIRRPGDAELARQTVAEELAKLAAHQGWAEELAEAEEDLEDRADESMTYRLAQAAEARNHAGRLSDEEDADFDIGPNGAHIDREERSAFDALFDRIRFEKSKR</sequence>
<evidence type="ECO:0000256" key="8">
    <source>
        <dbReference type="ARBA" id="ARBA00022833"/>
    </source>
</evidence>
<dbReference type="SUPFAM" id="SSF56731">
    <property type="entry name" value="DNA primase core"/>
    <property type="match status" value="1"/>
</dbReference>
<dbReference type="Gene3D" id="3.90.980.10">
    <property type="entry name" value="DNA primase, catalytic core, N-terminal domain"/>
    <property type="match status" value="1"/>
</dbReference>
<dbReference type="SMART" id="SM00400">
    <property type="entry name" value="ZnF_CHCC"/>
    <property type="match status" value="1"/>
</dbReference>
<comment type="domain">
    <text evidence="12">Contains an N-terminal zinc-binding domain, a central core domain that contains the primase activity, and a C-terminal DnaB-binding domain.</text>
</comment>
<dbReference type="GO" id="GO:0003899">
    <property type="term" value="F:DNA-directed RNA polymerase activity"/>
    <property type="evidence" value="ECO:0007669"/>
    <property type="project" value="UniProtKB-UniRule"/>
</dbReference>
<dbReference type="Pfam" id="PF01807">
    <property type="entry name" value="Zn_ribbon_DnaG"/>
    <property type="match status" value="1"/>
</dbReference>
<keyword evidence="9" id="KW-0460">Magnesium</keyword>
<evidence type="ECO:0000256" key="10">
    <source>
        <dbReference type="ARBA" id="ARBA00023125"/>
    </source>
</evidence>
<dbReference type="SUPFAM" id="SSF57783">
    <property type="entry name" value="Zinc beta-ribbon"/>
    <property type="match status" value="1"/>
</dbReference>
<comment type="catalytic activity">
    <reaction evidence="12">
        <text>ssDNA + n NTP = ssDNA/pppN(pN)n-1 hybrid + (n-1) diphosphate.</text>
        <dbReference type="EC" id="2.7.7.101"/>
    </reaction>
</comment>
<name>A0A2T6BAE0_9RHOB</name>
<keyword evidence="10 12" id="KW-0238">DNA-binding</keyword>
<accession>A0A2T6BAE0</accession>
<keyword evidence="18" id="KW-1185">Reference proteome</keyword>
<dbReference type="Pfam" id="PF13155">
    <property type="entry name" value="Toprim_2"/>
    <property type="match status" value="1"/>
</dbReference>
<feature type="zinc finger region" description="CHC2-type" evidence="12 14">
    <location>
        <begin position="43"/>
        <end position="67"/>
    </location>
</feature>
<dbReference type="GO" id="GO:0008270">
    <property type="term" value="F:zinc ion binding"/>
    <property type="evidence" value="ECO:0007669"/>
    <property type="project" value="UniProtKB-UniRule"/>
</dbReference>
<comment type="similarity">
    <text evidence="12 13">Belongs to the DnaG primase family.</text>
</comment>
<keyword evidence="7 12" id="KW-0863">Zinc-finger</keyword>
<evidence type="ECO:0000256" key="12">
    <source>
        <dbReference type="HAMAP-Rule" id="MF_00974"/>
    </source>
</evidence>
<dbReference type="RefSeq" id="WP_107974391.1">
    <property type="nucleotide sequence ID" value="NZ_BMEZ01000001.1"/>
</dbReference>
<evidence type="ECO:0000256" key="9">
    <source>
        <dbReference type="ARBA" id="ARBA00022842"/>
    </source>
</evidence>
<keyword evidence="1 12" id="KW-0240">DNA-directed RNA polymerase</keyword>
<evidence type="ECO:0000256" key="6">
    <source>
        <dbReference type="ARBA" id="ARBA00022723"/>
    </source>
</evidence>
<evidence type="ECO:0000313" key="18">
    <source>
        <dbReference type="Proteomes" id="UP000244069"/>
    </source>
</evidence>
<dbReference type="Gene3D" id="3.90.580.10">
    <property type="entry name" value="Zinc finger, CHC2-type domain"/>
    <property type="match status" value="1"/>
</dbReference>
<comment type="cofactor">
    <cofactor evidence="12 13 14">
        <name>Zn(2+)</name>
        <dbReference type="ChEBI" id="CHEBI:29105"/>
    </cofactor>
    <text evidence="12 13 14">Binds 1 zinc ion per monomer.</text>
</comment>
<dbReference type="NCBIfam" id="TIGR01391">
    <property type="entry name" value="dnaG"/>
    <property type="match status" value="1"/>
</dbReference>
<keyword evidence="11 12" id="KW-0804">Transcription</keyword>
<evidence type="ECO:0000256" key="14">
    <source>
        <dbReference type="PIRSR" id="PIRSR002811-1"/>
    </source>
</evidence>
<dbReference type="GO" id="GO:1990077">
    <property type="term" value="C:primosome complex"/>
    <property type="evidence" value="ECO:0007669"/>
    <property type="project" value="UniProtKB-KW"/>
</dbReference>
<evidence type="ECO:0000256" key="7">
    <source>
        <dbReference type="ARBA" id="ARBA00022771"/>
    </source>
</evidence>
<evidence type="ECO:0000256" key="4">
    <source>
        <dbReference type="ARBA" id="ARBA00022695"/>
    </source>
</evidence>
<dbReference type="InterPro" id="IPR037068">
    <property type="entry name" value="DNA_primase_core_N_sf"/>
</dbReference>
<dbReference type="PROSITE" id="PS50880">
    <property type="entry name" value="TOPRIM"/>
    <property type="match status" value="1"/>
</dbReference>
<dbReference type="CDD" id="cd03364">
    <property type="entry name" value="TOPRIM_DnaG_primases"/>
    <property type="match status" value="1"/>
</dbReference>
<protein>
    <recommendedName>
        <fullName evidence="12 13">DNA primase</fullName>
        <ecNumber evidence="12">2.7.7.101</ecNumber>
    </recommendedName>
</protein>
<evidence type="ECO:0000256" key="15">
    <source>
        <dbReference type="SAM" id="MobiDB-lite"/>
    </source>
</evidence>
<keyword evidence="5 12" id="KW-0235">DNA replication</keyword>
<keyword evidence="8 12" id="KW-0862">Zinc</keyword>
<dbReference type="InterPro" id="IPR050219">
    <property type="entry name" value="DnaG_primase"/>
</dbReference>
<dbReference type="GO" id="GO:0006269">
    <property type="term" value="P:DNA replication, synthesis of primer"/>
    <property type="evidence" value="ECO:0007669"/>
    <property type="project" value="UniProtKB-UniRule"/>
</dbReference>
<proteinExistence type="inferred from homology"/>
<dbReference type="InterPro" id="IPR006295">
    <property type="entry name" value="DNA_primase_DnaG"/>
</dbReference>
<dbReference type="GO" id="GO:0003677">
    <property type="term" value="F:DNA binding"/>
    <property type="evidence" value="ECO:0007669"/>
    <property type="project" value="UniProtKB-KW"/>
</dbReference>
<dbReference type="InterPro" id="IPR019475">
    <property type="entry name" value="DNA_primase_DnaB-bd"/>
</dbReference>
<dbReference type="InterPro" id="IPR036977">
    <property type="entry name" value="DNA_primase_Znf_CHC2"/>
</dbReference>
<evidence type="ECO:0000256" key="5">
    <source>
        <dbReference type="ARBA" id="ARBA00022705"/>
    </source>
</evidence>